<dbReference type="NCBIfam" id="TIGR02406">
    <property type="entry name" value="ectoine_EctA"/>
    <property type="match status" value="1"/>
</dbReference>
<name>A0ABS6T501_9RHOB</name>
<accession>A0ABS6T501</accession>
<reference evidence="5 6" key="1">
    <citation type="submission" date="2021-05" db="EMBL/GenBank/DDBJ databases">
        <title>Culturable bacteria isolated from Daya Bay.</title>
        <authorList>
            <person name="Zheng W."/>
            <person name="Yu S."/>
            <person name="Huang Y."/>
        </authorList>
    </citation>
    <scope>NUCLEOTIDE SEQUENCE [LARGE SCALE GENOMIC DNA]</scope>
    <source>
        <strain evidence="5 6">DP4N28-5</strain>
    </source>
</reference>
<protein>
    <recommendedName>
        <fullName evidence="3">L-2,4-diaminobutyric acid acetyltransferase</fullName>
        <shortName evidence="3">DABA acetyltransferase</shortName>
        <ecNumber evidence="3">2.3.1.178</ecNumber>
    </recommendedName>
</protein>
<comment type="caution">
    <text evidence="5">The sequence shown here is derived from an EMBL/GenBank/DDBJ whole genome shotgun (WGS) entry which is preliminary data.</text>
</comment>
<comment type="similarity">
    <text evidence="3">Belongs to the acetyltransferase family. EctA subfamily.</text>
</comment>
<dbReference type="Proteomes" id="UP000756530">
    <property type="component" value="Unassembled WGS sequence"/>
</dbReference>
<dbReference type="CDD" id="cd04301">
    <property type="entry name" value="NAT_SF"/>
    <property type="match status" value="1"/>
</dbReference>
<dbReference type="InterPro" id="IPR000182">
    <property type="entry name" value="GNAT_dom"/>
</dbReference>
<evidence type="ECO:0000313" key="6">
    <source>
        <dbReference type="Proteomes" id="UP000756530"/>
    </source>
</evidence>
<gene>
    <name evidence="3 5" type="primary">ectA</name>
    <name evidence="5" type="ORF">KJP28_15505</name>
</gene>
<evidence type="ECO:0000256" key="2">
    <source>
        <dbReference type="ARBA" id="ARBA00023315"/>
    </source>
</evidence>
<evidence type="ECO:0000256" key="3">
    <source>
        <dbReference type="RuleBase" id="RU365045"/>
    </source>
</evidence>
<dbReference type="EMBL" id="JAHUZE010000004">
    <property type="protein sequence ID" value="MBV7380331.1"/>
    <property type="molecule type" value="Genomic_DNA"/>
</dbReference>
<dbReference type="GO" id="GO:0033816">
    <property type="term" value="F:diaminobutyrate acetyltransferase activity"/>
    <property type="evidence" value="ECO:0007669"/>
    <property type="project" value="UniProtKB-EC"/>
</dbReference>
<keyword evidence="1 3" id="KW-0808">Transferase</keyword>
<evidence type="ECO:0000256" key="1">
    <source>
        <dbReference type="ARBA" id="ARBA00022679"/>
    </source>
</evidence>
<dbReference type="InterPro" id="IPR012772">
    <property type="entry name" value="Ectoine_EctA"/>
</dbReference>
<evidence type="ECO:0000259" key="4">
    <source>
        <dbReference type="PROSITE" id="PS51186"/>
    </source>
</evidence>
<sequence length="181" mass="20294">MPKDMSKEQERPRTKGLHLRKPISEDGAAIWELIRECKPLDENSMYCNLLQCDHFSDTSVVAELDGEIVGWISGYIVPNEEALFVWQVAVSARARGLGLGGKMLDHLIEREECGDVSALKTTITEDNDASWGLFKSFARRQGGELTDEAHYTEEDHFGGRHDTEHMVTIDLPEEEDMASAA</sequence>
<comment type="catalytic activity">
    <reaction evidence="3">
        <text>L-2,4-diaminobutanoate + acetyl-CoA = (2S)-4-acetamido-2-aminobutanoate + CoA + H(+)</text>
        <dbReference type="Rhea" id="RHEA:16901"/>
        <dbReference type="ChEBI" id="CHEBI:15378"/>
        <dbReference type="ChEBI" id="CHEBI:57287"/>
        <dbReference type="ChEBI" id="CHEBI:57288"/>
        <dbReference type="ChEBI" id="CHEBI:58761"/>
        <dbReference type="ChEBI" id="CHEBI:58929"/>
        <dbReference type="EC" id="2.3.1.178"/>
    </reaction>
</comment>
<dbReference type="EC" id="2.3.1.178" evidence="3"/>
<proteinExistence type="inferred from homology"/>
<dbReference type="Pfam" id="PF00583">
    <property type="entry name" value="Acetyltransf_1"/>
    <property type="match status" value="1"/>
</dbReference>
<keyword evidence="2 3" id="KW-0012">Acyltransferase</keyword>
<organism evidence="5 6">
    <name type="scientific">Maritimibacter dapengensis</name>
    <dbReference type="NCBI Taxonomy" id="2836868"/>
    <lineage>
        <taxon>Bacteria</taxon>
        <taxon>Pseudomonadati</taxon>
        <taxon>Pseudomonadota</taxon>
        <taxon>Alphaproteobacteria</taxon>
        <taxon>Rhodobacterales</taxon>
        <taxon>Roseobacteraceae</taxon>
        <taxon>Maritimibacter</taxon>
    </lineage>
</organism>
<evidence type="ECO:0000313" key="5">
    <source>
        <dbReference type="EMBL" id="MBV7380331.1"/>
    </source>
</evidence>
<comment type="pathway">
    <text evidence="3">Amine and polyamine biosynthesis; ectoine biosynthesis; L-ectoine from L-aspartate 4-semialdehyde: step 2/3.</text>
</comment>
<feature type="domain" description="N-acetyltransferase" evidence="4">
    <location>
        <begin position="17"/>
        <end position="164"/>
    </location>
</feature>
<comment type="function">
    <text evidence="3">Catalyzes the acetylation of L-2,4-diaminobutyrate (DABA) to gamma-N-acetyl-alpha,gamma-diaminobutyric acid (ADABA) with acetyl coenzyme A.</text>
</comment>
<dbReference type="PROSITE" id="PS51186">
    <property type="entry name" value="GNAT"/>
    <property type="match status" value="1"/>
</dbReference>
<keyword evidence="6" id="KW-1185">Reference proteome</keyword>